<protein>
    <recommendedName>
        <fullName evidence="18">EF-hand calcium-binding domain-containing protein 6</fullName>
    </recommendedName>
    <alternativeName>
        <fullName evidence="19">DJ-1-binding protein</fullName>
    </alternativeName>
</protein>
<dbReference type="FunFam" id="1.10.238.10:FF:000242">
    <property type="entry name" value="EF-hand calcium binding domain 6"/>
    <property type="match status" value="1"/>
</dbReference>
<dbReference type="PANTHER" id="PTHR20875">
    <property type="entry name" value="EF-HAND CALCIUM-BINDING DOMAIN-CONTAINING PROTEIN 6-RELATED"/>
    <property type="match status" value="1"/>
</dbReference>
<feature type="domain" description="EF-hand" evidence="21">
    <location>
        <begin position="902"/>
        <end position="937"/>
    </location>
</feature>
<evidence type="ECO:0000256" key="20">
    <source>
        <dbReference type="SAM" id="MobiDB-lite"/>
    </source>
</evidence>
<keyword evidence="13" id="KW-0206">Cytoskeleton</keyword>
<keyword evidence="11" id="KW-0969">Cilium</keyword>
<feature type="domain" description="EF-hand" evidence="21">
    <location>
        <begin position="1520"/>
        <end position="1550"/>
    </location>
</feature>
<evidence type="ECO:0000256" key="13">
    <source>
        <dbReference type="ARBA" id="ARBA00023212"/>
    </source>
</evidence>
<dbReference type="FunFam" id="1.10.238.10:FF:000243">
    <property type="entry name" value="EF-hand calcium binding domain 6"/>
    <property type="match status" value="1"/>
</dbReference>
<organism evidence="22 23">
    <name type="scientific">Sciurus carolinensis</name>
    <name type="common">Eastern gray squirrel</name>
    <dbReference type="NCBI Taxonomy" id="30640"/>
    <lineage>
        <taxon>Eukaryota</taxon>
        <taxon>Metazoa</taxon>
        <taxon>Chordata</taxon>
        <taxon>Craniata</taxon>
        <taxon>Vertebrata</taxon>
        <taxon>Euteleostomi</taxon>
        <taxon>Mammalia</taxon>
        <taxon>Eutheria</taxon>
        <taxon>Euarchontoglires</taxon>
        <taxon>Glires</taxon>
        <taxon>Rodentia</taxon>
        <taxon>Sciuromorpha</taxon>
        <taxon>Sciuridae</taxon>
        <taxon>Sciurinae</taxon>
        <taxon>Sciurini</taxon>
        <taxon>Sciurus</taxon>
    </lineage>
</organism>
<keyword evidence="12" id="KW-0804">Transcription</keyword>
<dbReference type="CDD" id="cd00051">
    <property type="entry name" value="EFh"/>
    <property type="match status" value="1"/>
</dbReference>
<feature type="domain" description="EF-hand" evidence="21">
    <location>
        <begin position="1230"/>
        <end position="1265"/>
    </location>
</feature>
<dbReference type="Pfam" id="PF08976">
    <property type="entry name" value="EF-hand_11"/>
    <property type="match status" value="2"/>
</dbReference>
<dbReference type="FunFam" id="1.10.238.10:FF:000492">
    <property type="entry name" value="EF-hand calcium binding domain 6"/>
    <property type="match status" value="1"/>
</dbReference>
<evidence type="ECO:0000256" key="8">
    <source>
        <dbReference type="ARBA" id="ARBA00022837"/>
    </source>
</evidence>
<dbReference type="Gene3D" id="1.10.238.10">
    <property type="entry name" value="EF-hand"/>
    <property type="match status" value="10"/>
</dbReference>
<evidence type="ECO:0000256" key="9">
    <source>
        <dbReference type="ARBA" id="ARBA00022846"/>
    </source>
</evidence>
<evidence type="ECO:0000256" key="3">
    <source>
        <dbReference type="ARBA" id="ARBA00022490"/>
    </source>
</evidence>
<feature type="domain" description="EF-hand" evidence="21">
    <location>
        <begin position="373"/>
        <end position="408"/>
    </location>
</feature>
<evidence type="ECO:0000256" key="7">
    <source>
        <dbReference type="ARBA" id="ARBA00022737"/>
    </source>
</evidence>
<evidence type="ECO:0000256" key="10">
    <source>
        <dbReference type="ARBA" id="ARBA00023015"/>
    </source>
</evidence>
<dbReference type="Pfam" id="PF13833">
    <property type="entry name" value="EF-hand_8"/>
    <property type="match status" value="1"/>
</dbReference>
<evidence type="ECO:0000256" key="4">
    <source>
        <dbReference type="ARBA" id="ARBA00022491"/>
    </source>
</evidence>
<dbReference type="GO" id="GO:0005509">
    <property type="term" value="F:calcium ion binding"/>
    <property type="evidence" value="ECO:0007669"/>
    <property type="project" value="InterPro"/>
</dbReference>
<dbReference type="Pfam" id="PF13499">
    <property type="entry name" value="EF-hand_7"/>
    <property type="match status" value="1"/>
</dbReference>
<dbReference type="EMBL" id="JAATJV010430029">
    <property type="protein sequence ID" value="MBZ3889298.1"/>
    <property type="molecule type" value="Genomic_DNA"/>
</dbReference>
<evidence type="ECO:0000256" key="18">
    <source>
        <dbReference type="ARBA" id="ARBA00069150"/>
    </source>
</evidence>
<comment type="subcellular location">
    <subcellularLocation>
        <location evidence="2">Cytoplasm</location>
        <location evidence="2">Cytoskeleton</location>
        <location evidence="2">Flagellum axoneme</location>
    </subcellularLocation>
    <subcellularLocation>
        <location evidence="1">Nucleus</location>
    </subcellularLocation>
</comment>
<evidence type="ECO:0000256" key="11">
    <source>
        <dbReference type="ARBA" id="ARBA00023069"/>
    </source>
</evidence>
<dbReference type="GO" id="GO:0005654">
    <property type="term" value="C:nucleoplasm"/>
    <property type="evidence" value="ECO:0007669"/>
    <property type="project" value="TreeGrafter"/>
</dbReference>
<comment type="subunit">
    <text evidence="17">Microtubule inner protein component of sperm flagellar doublet microtubules. Binds PARK7. Part of a ternary complex containing PARK7, EFCAB6/DJBP and AR.</text>
</comment>
<dbReference type="FunFam" id="1.10.238.10:FF:000121">
    <property type="entry name" value="EF-hand calcium-binding domain-containing protein 6"/>
    <property type="match status" value="1"/>
</dbReference>
<evidence type="ECO:0000256" key="6">
    <source>
        <dbReference type="ARBA" id="ARBA00022723"/>
    </source>
</evidence>
<keyword evidence="14" id="KW-0539">Nucleus</keyword>
<dbReference type="InterPro" id="IPR052603">
    <property type="entry name" value="EFCB6"/>
</dbReference>
<evidence type="ECO:0000313" key="23">
    <source>
        <dbReference type="Proteomes" id="UP001166674"/>
    </source>
</evidence>
<evidence type="ECO:0000259" key="21">
    <source>
        <dbReference type="PROSITE" id="PS50222"/>
    </source>
</evidence>
<dbReference type="InterPro" id="IPR000863">
    <property type="entry name" value="Sulfotransferase_dom"/>
</dbReference>
<keyword evidence="7" id="KW-0677">Repeat</keyword>
<keyword evidence="10" id="KW-0805">Transcription regulation</keyword>
<dbReference type="FunFam" id="1.10.238.10:FF:000325">
    <property type="entry name" value="EF-hand calcium binding domain 6"/>
    <property type="match status" value="1"/>
</dbReference>
<gene>
    <name evidence="22" type="ORF">SUZIE_202260</name>
</gene>
<reference evidence="22" key="1">
    <citation type="submission" date="2020-03" db="EMBL/GenBank/DDBJ databases">
        <title>Studies in the Genomics of Life Span.</title>
        <authorList>
            <person name="Glass D."/>
        </authorList>
    </citation>
    <scope>NUCLEOTIDE SEQUENCE</scope>
    <source>
        <strain evidence="22">SUZIE</strain>
        <tissue evidence="22">Muscle</tissue>
    </source>
</reference>
<dbReference type="GO" id="GO:0008146">
    <property type="term" value="F:sulfotransferase activity"/>
    <property type="evidence" value="ECO:0007669"/>
    <property type="project" value="InterPro"/>
</dbReference>
<keyword evidence="4" id="KW-0678">Repressor</keyword>
<comment type="function">
    <text evidence="16">Negatively regulates the androgen receptor by recruiting histone deacetylase complex, and protein DJ-1 antagonizes this inhibition by abrogation of this complex. Microtubule inner protein (MIP) part of the dynein-decorated doublet microtubules (DMTs) in cilia axoneme, which is required for motile cilia beating.</text>
</comment>
<evidence type="ECO:0000256" key="15">
    <source>
        <dbReference type="ARBA" id="ARBA00023273"/>
    </source>
</evidence>
<feature type="domain" description="EF-hand" evidence="21">
    <location>
        <begin position="795"/>
        <end position="830"/>
    </location>
</feature>
<dbReference type="InterPro" id="IPR011992">
    <property type="entry name" value="EF-hand-dom_pair"/>
</dbReference>
<dbReference type="Pfam" id="PF00685">
    <property type="entry name" value="Sulfotransfer_1"/>
    <property type="match status" value="1"/>
</dbReference>
<sequence length="1582" mass="182235">MAESEAETPSTPGEFESKYFEFHGVRLPPFCRGKMEEIANFPVRPSDVWIVTYPKSGTSLLQEVVYLVSQGADPDEIGLMNIDEQLPVLEYPQPGLDIIKELTSPRLIKSHLPYRFLPSDLHNGDSKVIYMARNPKDLVVSYYQFHRSLRTMSYRGTFQEFCRRFMNDKLGYGSWFEHVQEFWEHRADANVLFLKYEDMHRDLVTMVEQLARFLGVSCDKAQLESLGEHCHQLVDQCCNAEALPVGRATTVANPILSFLDVKRILFQKITDKRDELKKAFQLLDTGQNLTVSKSELRRTIAAFLLPLTREQFQNVLAQIPLTSSGTVPYLEFLSRFGGIDLNINIIRRGGVSETNCCRTFKELEVQVGEKVFRNMKTIIKAFELIDVNKTGLVQPQELKRVLETFCLKMTDEEYKRFSKHYNINKDTAVDYNVFLKNLGLNNDLNLRHFMGHQEISRENQQAKTSRREHLPGSVPANSIWDTCSLEDIERTFCRELSKSYEKVEKALSAGDPSKGGYVSLNYLKVVLDNFVYWLPRKTFLQLMKSFDSGNQPFKENIITKLFRHAEDSCEALRKALLIINTKPNVKMTGEELRRILNCMIVKLSDSEFKELMQILDPGGAGVVSVGSFLDLLENPKMRKTWPCVEPRVPLHLAWNSVEEMVHDAITRHLQPFYDALQSYDLGDTGSISRSNFKKIMHVFCPFLTNEHLIKLCSKFQDTASGRILYKKLLACVGIKDPPTVSPISVSKAQSSEHFQKEQQQLDPSERTKPTEGTTAATRNMTKEEVIEKLKACIQQQDPVFRQRFLEVSQEPDGKIDLEDFRKVLEDSGMPMDDTQYSLLTTKIGFKKEGMSYLDFAAGFEECSVSGQEATPPQTPAASKSHLTGNFITAEECLKLFPRRLKESFQDPYAAFFKIDTNLDGIINMHDFHKLLLQLLLNLKKGEFERFLELLGLRPSVTLNFREFQNLCEKRPLRTDEAPQRLIRTKQKVADSELACEQAHQYLVIKAKNRWADLSKNFIETDNEGNGILRRRDIKNALYGFDIPLTPREFEKLWQSYDTEGRGHITYQEFLQKLGLRYSPSVHRPYAEDYFNFLGHFTKPQQVQEEIQELQQNIERAVPVRDKLMDHYEDISKALTTLDKAKTGLVSLCKLRRVLRECGCPLKEAGLTSLLNSWGISWQDNSVNYLDFLRELEKSKSSRPESREKEESLPVNFSTLNPEEIVRNIQEVVDSAQPALVKAFSALDKEDTGFVKATEFGQVLKEVCYQLSDNQYHYFLRKLRIHLTPYINWKYFLENFSSFLEETADEWAEKMPQIPTSTSPGDRDILERLHKAVTSHHHSITQELENFDTMKTSTVSRDEFRAICTRHVQILTDEQTPASAGLAPGTQPLQNCEPVESKLRKQIQGCWRALLKDCKEKDVNKQGTIAASEFLALVEKFNLNISKEEIQQLLVKYDLKNNGTFAYCDFIQSCVLLLKAKETSLMRRMRIQNAQKMKEAGAETSSFYLALLRIQPKILHCWRPMRRTFKSYDEGGTGLLSVADFRKVLRQYSINLSEEEFFHVLEYYDKTLSSRVAYNDFLRAFLQ</sequence>
<dbReference type="SUPFAM" id="SSF52540">
    <property type="entry name" value="P-loop containing nucleoside triphosphate hydrolases"/>
    <property type="match status" value="1"/>
</dbReference>
<dbReference type="SMART" id="SM00054">
    <property type="entry name" value="EFh"/>
    <property type="match status" value="10"/>
</dbReference>
<evidence type="ECO:0000256" key="17">
    <source>
        <dbReference type="ARBA" id="ARBA00063636"/>
    </source>
</evidence>
<proteinExistence type="predicted"/>
<keyword evidence="6" id="KW-0479">Metal-binding</keyword>
<evidence type="ECO:0000256" key="19">
    <source>
        <dbReference type="ARBA" id="ARBA00083181"/>
    </source>
</evidence>
<keyword evidence="9" id="KW-0282">Flagellum</keyword>
<evidence type="ECO:0000256" key="14">
    <source>
        <dbReference type="ARBA" id="ARBA00023242"/>
    </source>
</evidence>
<evidence type="ECO:0000256" key="2">
    <source>
        <dbReference type="ARBA" id="ARBA00004611"/>
    </source>
</evidence>
<dbReference type="InterPro" id="IPR018247">
    <property type="entry name" value="EF_Hand_1_Ca_BS"/>
</dbReference>
<evidence type="ECO:0000256" key="1">
    <source>
        <dbReference type="ARBA" id="ARBA00004123"/>
    </source>
</evidence>
<evidence type="ECO:0000256" key="12">
    <source>
        <dbReference type="ARBA" id="ARBA00023163"/>
    </source>
</evidence>
<evidence type="ECO:0000256" key="5">
    <source>
        <dbReference type="ARBA" id="ARBA00022553"/>
    </source>
</evidence>
<keyword evidence="8" id="KW-0106">Calcium</keyword>
<dbReference type="Proteomes" id="UP001166674">
    <property type="component" value="Unassembled WGS sequence"/>
</dbReference>
<dbReference type="FunFam" id="1.10.238.10:FF:000240">
    <property type="entry name" value="EF-hand calcium-binding domain-containing protein 6"/>
    <property type="match status" value="1"/>
</dbReference>
<accession>A0AA41NFI3</accession>
<keyword evidence="3" id="KW-0963">Cytoplasm</keyword>
<dbReference type="InterPro" id="IPR015070">
    <property type="entry name" value="EF_hand_DJBP"/>
</dbReference>
<dbReference type="PROSITE" id="PS00018">
    <property type="entry name" value="EF_HAND_1"/>
    <property type="match status" value="1"/>
</dbReference>
<dbReference type="PANTHER" id="PTHR20875:SF2">
    <property type="entry name" value="EF-HAND CALCIUM-BINDING DOMAIN-CONTAINING PROTEIN 6"/>
    <property type="match status" value="1"/>
</dbReference>
<feature type="compositionally biased region" description="Polar residues" evidence="20">
    <location>
        <begin position="743"/>
        <end position="762"/>
    </location>
</feature>
<evidence type="ECO:0000313" key="22">
    <source>
        <dbReference type="EMBL" id="MBZ3889298.1"/>
    </source>
</evidence>
<dbReference type="InterPro" id="IPR002048">
    <property type="entry name" value="EF_hand_dom"/>
</dbReference>
<dbReference type="Gene3D" id="3.40.50.300">
    <property type="entry name" value="P-loop containing nucleotide triphosphate hydrolases"/>
    <property type="match status" value="1"/>
</dbReference>
<dbReference type="FunFam" id="1.10.238.10:FF:000179">
    <property type="entry name" value="EF-hand calcium-binding domain-containing protein 6"/>
    <property type="match status" value="1"/>
</dbReference>
<feature type="region of interest" description="Disordered" evidence="20">
    <location>
        <begin position="743"/>
        <end position="775"/>
    </location>
</feature>
<name>A0AA41NFI3_SCICA</name>
<evidence type="ECO:0000256" key="16">
    <source>
        <dbReference type="ARBA" id="ARBA00054968"/>
    </source>
</evidence>
<dbReference type="PROSITE" id="PS50222">
    <property type="entry name" value="EF_HAND_2"/>
    <property type="match status" value="7"/>
</dbReference>
<feature type="domain" description="EF-hand" evidence="21">
    <location>
        <begin position="1044"/>
        <end position="1079"/>
    </location>
</feature>
<dbReference type="SUPFAM" id="SSF47473">
    <property type="entry name" value="EF-hand"/>
    <property type="match status" value="6"/>
</dbReference>
<keyword evidence="15" id="KW-0966">Cell projection</keyword>
<keyword evidence="5" id="KW-0597">Phosphoprotein</keyword>
<dbReference type="InterPro" id="IPR027417">
    <property type="entry name" value="P-loop_NTPase"/>
</dbReference>
<comment type="caution">
    <text evidence="22">The sequence shown here is derived from an EMBL/GenBank/DDBJ whole genome shotgun (WGS) entry which is preliminary data.</text>
</comment>
<keyword evidence="23" id="KW-1185">Reference proteome</keyword>
<feature type="domain" description="EF-hand" evidence="21">
    <location>
        <begin position="271"/>
        <end position="306"/>
    </location>
</feature>